<sequence>MDNASICEIHRNILLQKLYLKNGDKCDVCLSVRGLTPRAMAGLRYINVCQAITLFEIFQLKNCYGRLICRRCRGEVSSKANLGREKLHKEAFECLFDDESICSEENPMEDKDLDYQPPFDVSIGEEKVKEQITALNSFLAACDSKSKVNVTTSYKNLSHRVKLRYVRLVKFVMRSVTSLIASDDSNLLIHDCFSDVSTEEMNIVLDGNFR</sequence>
<proteinExistence type="predicted"/>
<dbReference type="EMBL" id="CAJNON010002467">
    <property type="protein sequence ID" value="CAF1510917.1"/>
    <property type="molecule type" value="Genomic_DNA"/>
</dbReference>
<comment type="caution">
    <text evidence="1">The sequence shown here is derived from an EMBL/GenBank/DDBJ whole genome shotgun (WGS) entry which is preliminary data.</text>
</comment>
<protein>
    <submittedName>
        <fullName evidence="1">Uncharacterized protein</fullName>
    </submittedName>
</protein>
<dbReference type="AlphaFoldDB" id="A0A815TUV7"/>
<evidence type="ECO:0000313" key="1">
    <source>
        <dbReference type="EMBL" id="CAF1510917.1"/>
    </source>
</evidence>
<evidence type="ECO:0000313" key="2">
    <source>
        <dbReference type="Proteomes" id="UP000663891"/>
    </source>
</evidence>
<dbReference type="OrthoDB" id="10420688at2759"/>
<accession>A0A815TUV7</accession>
<gene>
    <name evidence="1" type="ORF">VCS650_LOCUS42765</name>
</gene>
<name>A0A815TUV7_9BILA</name>
<dbReference type="Proteomes" id="UP000663891">
    <property type="component" value="Unassembled WGS sequence"/>
</dbReference>
<reference evidence="1" key="1">
    <citation type="submission" date="2021-02" db="EMBL/GenBank/DDBJ databases">
        <authorList>
            <person name="Nowell W R."/>
        </authorList>
    </citation>
    <scope>NUCLEOTIDE SEQUENCE</scope>
</reference>
<organism evidence="1 2">
    <name type="scientific">Adineta steineri</name>
    <dbReference type="NCBI Taxonomy" id="433720"/>
    <lineage>
        <taxon>Eukaryota</taxon>
        <taxon>Metazoa</taxon>
        <taxon>Spiralia</taxon>
        <taxon>Gnathifera</taxon>
        <taxon>Rotifera</taxon>
        <taxon>Eurotatoria</taxon>
        <taxon>Bdelloidea</taxon>
        <taxon>Adinetida</taxon>
        <taxon>Adinetidae</taxon>
        <taxon>Adineta</taxon>
    </lineage>
</organism>